<dbReference type="Proteomes" id="UP000323426">
    <property type="component" value="Unassembled WGS sequence"/>
</dbReference>
<evidence type="ECO:0000313" key="2">
    <source>
        <dbReference type="Proteomes" id="UP000323426"/>
    </source>
</evidence>
<organism evidence="1 2">
    <name type="scientific">Adhaeribacter rhizoryzae</name>
    <dbReference type="NCBI Taxonomy" id="2607907"/>
    <lineage>
        <taxon>Bacteria</taxon>
        <taxon>Pseudomonadati</taxon>
        <taxon>Bacteroidota</taxon>
        <taxon>Cytophagia</taxon>
        <taxon>Cytophagales</taxon>
        <taxon>Hymenobacteraceae</taxon>
        <taxon>Adhaeribacter</taxon>
    </lineage>
</organism>
<reference evidence="1 2" key="1">
    <citation type="submission" date="2019-09" db="EMBL/GenBank/DDBJ databases">
        <title>Genome sequence and assembly of Adhaeribacter sp.</title>
        <authorList>
            <person name="Chhetri G."/>
        </authorList>
    </citation>
    <scope>NUCLEOTIDE SEQUENCE [LARGE SCALE GENOMIC DNA]</scope>
    <source>
        <strain evidence="1 2">DK36</strain>
    </source>
</reference>
<evidence type="ECO:0000313" key="1">
    <source>
        <dbReference type="EMBL" id="KAA5548875.1"/>
    </source>
</evidence>
<comment type="caution">
    <text evidence="1">The sequence shown here is derived from an EMBL/GenBank/DDBJ whole genome shotgun (WGS) entry which is preliminary data.</text>
</comment>
<proteinExistence type="predicted"/>
<dbReference type="EMBL" id="VWSF01000002">
    <property type="protein sequence ID" value="KAA5548875.1"/>
    <property type="molecule type" value="Genomic_DNA"/>
</dbReference>
<sequence>MANRTVRKHLEHINGKLHVNSGSGAILKGIER</sequence>
<keyword evidence="2" id="KW-1185">Reference proteome</keyword>
<dbReference type="AlphaFoldDB" id="A0A5M6DTV4"/>
<dbReference type="RefSeq" id="WP_150087202.1">
    <property type="nucleotide sequence ID" value="NZ_VWSF01000002.1"/>
</dbReference>
<gene>
    <name evidence="1" type="ORF">F0145_03495</name>
</gene>
<protein>
    <submittedName>
        <fullName evidence="1">Uncharacterized protein</fullName>
    </submittedName>
</protein>
<name>A0A5M6DTV4_9BACT</name>
<accession>A0A5M6DTV4</accession>